<name>A0ABS2QI01_9BACI</name>
<organism evidence="1 2">
    <name type="scientific">Peribacillus deserti</name>
    <dbReference type="NCBI Taxonomy" id="673318"/>
    <lineage>
        <taxon>Bacteria</taxon>
        <taxon>Bacillati</taxon>
        <taxon>Bacillota</taxon>
        <taxon>Bacilli</taxon>
        <taxon>Bacillales</taxon>
        <taxon>Bacillaceae</taxon>
        <taxon>Peribacillus</taxon>
    </lineage>
</organism>
<evidence type="ECO:0000313" key="1">
    <source>
        <dbReference type="EMBL" id="MBM7692793.1"/>
    </source>
</evidence>
<gene>
    <name evidence="1" type="ORF">JOC77_002224</name>
</gene>
<keyword evidence="2" id="KW-1185">Reference proteome</keyword>
<dbReference type="Proteomes" id="UP000823486">
    <property type="component" value="Unassembled WGS sequence"/>
</dbReference>
<evidence type="ECO:0000313" key="2">
    <source>
        <dbReference type="Proteomes" id="UP000823486"/>
    </source>
</evidence>
<reference evidence="1 2" key="1">
    <citation type="submission" date="2021-01" db="EMBL/GenBank/DDBJ databases">
        <title>Genomic Encyclopedia of Type Strains, Phase IV (KMG-IV): sequencing the most valuable type-strain genomes for metagenomic binning, comparative biology and taxonomic classification.</title>
        <authorList>
            <person name="Goeker M."/>
        </authorList>
    </citation>
    <scope>NUCLEOTIDE SEQUENCE [LARGE SCALE GENOMIC DNA]</scope>
    <source>
        <strain evidence="1 2">DSM 105482</strain>
    </source>
</reference>
<comment type="caution">
    <text evidence="1">The sequence shown here is derived from an EMBL/GenBank/DDBJ whole genome shotgun (WGS) entry which is preliminary data.</text>
</comment>
<dbReference type="EMBL" id="JAFBFI010000008">
    <property type="protein sequence ID" value="MBM7692793.1"/>
    <property type="molecule type" value="Genomic_DNA"/>
</dbReference>
<proteinExistence type="predicted"/>
<accession>A0ABS2QI01</accession>
<evidence type="ECO:0008006" key="3">
    <source>
        <dbReference type="Google" id="ProtNLM"/>
    </source>
</evidence>
<protein>
    <recommendedName>
        <fullName evidence="3">Integrase catalytic domain-containing protein</fullName>
    </recommendedName>
</protein>
<sequence length="80" mass="9412">MLYLLLIAAAIAITIRRQGFQPGGFRHSFTWNVINNDYMILSSETCEDCKETFMIESINSVVKWNRVKQGYIERKLFYDI</sequence>